<keyword evidence="4" id="KW-1003">Cell membrane</keyword>
<dbReference type="NCBIfam" id="TIGR01352">
    <property type="entry name" value="tonB_Cterm"/>
    <property type="match status" value="1"/>
</dbReference>
<evidence type="ECO:0000256" key="3">
    <source>
        <dbReference type="ARBA" id="ARBA00022448"/>
    </source>
</evidence>
<dbReference type="InterPro" id="IPR003538">
    <property type="entry name" value="TonB"/>
</dbReference>
<feature type="transmembrane region" description="Helical" evidence="10">
    <location>
        <begin position="36"/>
        <end position="56"/>
    </location>
</feature>
<dbReference type="GO" id="GO:0031992">
    <property type="term" value="F:energy transducer activity"/>
    <property type="evidence" value="ECO:0007669"/>
    <property type="project" value="InterPro"/>
</dbReference>
<dbReference type="OrthoDB" id="1039448at2"/>
<dbReference type="STRING" id="1797110.A3841_15155"/>
<evidence type="ECO:0000256" key="10">
    <source>
        <dbReference type="SAM" id="Phobius"/>
    </source>
</evidence>
<evidence type="ECO:0000256" key="2">
    <source>
        <dbReference type="ARBA" id="ARBA00006555"/>
    </source>
</evidence>
<dbReference type="Proteomes" id="UP000186551">
    <property type="component" value="Unassembled WGS sequence"/>
</dbReference>
<comment type="caution">
    <text evidence="12">The sequence shown here is derived from an EMBL/GenBank/DDBJ whole genome shotgun (WGS) entry which is preliminary data.</text>
</comment>
<dbReference type="Pfam" id="PF03544">
    <property type="entry name" value="TonB_C"/>
    <property type="match status" value="1"/>
</dbReference>
<feature type="domain" description="TonB C-terminal" evidence="11">
    <location>
        <begin position="190"/>
        <end position="280"/>
    </location>
</feature>
<keyword evidence="3" id="KW-0813">Transport</keyword>
<dbReference type="PANTHER" id="PTHR33446:SF2">
    <property type="entry name" value="PROTEIN TONB"/>
    <property type="match status" value="1"/>
</dbReference>
<dbReference type="EMBL" id="LVWA01000004">
    <property type="protein sequence ID" value="OKL41157.1"/>
    <property type="molecule type" value="Genomic_DNA"/>
</dbReference>
<keyword evidence="7" id="KW-0653">Protein transport</keyword>
<dbReference type="SUPFAM" id="SSF74653">
    <property type="entry name" value="TolA/TonB C-terminal domain"/>
    <property type="match status" value="1"/>
</dbReference>
<gene>
    <name evidence="12" type="ORF">A3841_15155</name>
</gene>
<keyword evidence="13" id="KW-1185">Reference proteome</keyword>
<dbReference type="PANTHER" id="PTHR33446">
    <property type="entry name" value="PROTEIN TONB-RELATED"/>
    <property type="match status" value="1"/>
</dbReference>
<dbReference type="GO" id="GO:0098797">
    <property type="term" value="C:plasma membrane protein complex"/>
    <property type="evidence" value="ECO:0007669"/>
    <property type="project" value="TreeGrafter"/>
</dbReference>
<evidence type="ECO:0000256" key="1">
    <source>
        <dbReference type="ARBA" id="ARBA00004383"/>
    </source>
</evidence>
<dbReference type="PRINTS" id="PR01374">
    <property type="entry name" value="TONBPROTEIN"/>
</dbReference>
<evidence type="ECO:0000256" key="9">
    <source>
        <dbReference type="ARBA" id="ARBA00023136"/>
    </source>
</evidence>
<sequence length="280" mass="30602">MEKSYFLSTTFNNIVFRGRNKAYGAYYLRRKYSKHMLLASTLAIATFSGALVGPLVDTIFFSDPAKYVKPVFDIKEPVVLVLPPPPVPNLEPEKAVAPPPAPAPEKNVATEKFTNIEVVNNATETTETVPDQSRLSEVNIGTEKIEGNLPEIPSVSITEDPPLGLEGGTGEAPAETEPFIVVDQMPQFKGGVDDLMLYLSRKLRYPAPAQSNGIEGTVVVTFVVGANGQITDVKVLKGLGFGTEEEAARVIENMPKWEPGRQNGRAVPVRYTLPIRFKMQ</sequence>
<comment type="subcellular location">
    <subcellularLocation>
        <location evidence="1">Cell inner membrane</location>
        <topology evidence="1">Single-pass membrane protein</topology>
        <orientation evidence="1">Periplasmic side</orientation>
    </subcellularLocation>
</comment>
<dbReference type="AlphaFoldDB" id="A0A1Q5PFZ8"/>
<keyword evidence="5" id="KW-0997">Cell inner membrane</keyword>
<keyword evidence="8 10" id="KW-1133">Transmembrane helix</keyword>
<dbReference type="InterPro" id="IPR037682">
    <property type="entry name" value="TonB_C"/>
</dbReference>
<organism evidence="12 13">
    <name type="scientific">Pontibacter flavimaris</name>
    <dbReference type="NCBI Taxonomy" id="1797110"/>
    <lineage>
        <taxon>Bacteria</taxon>
        <taxon>Pseudomonadati</taxon>
        <taxon>Bacteroidota</taxon>
        <taxon>Cytophagia</taxon>
        <taxon>Cytophagales</taxon>
        <taxon>Hymenobacteraceae</taxon>
        <taxon>Pontibacter</taxon>
    </lineage>
</organism>
<protein>
    <recommendedName>
        <fullName evidence="11">TonB C-terminal domain-containing protein</fullName>
    </recommendedName>
</protein>
<proteinExistence type="inferred from homology"/>
<reference evidence="12 13" key="1">
    <citation type="submission" date="2016-03" db="EMBL/GenBank/DDBJ databases">
        <title>Genome sequence of Pontibacter sp. nov., of the family cytophagaceae, isolated from marine sediment of the Yellow Sea, China.</title>
        <authorList>
            <person name="Zhang G."/>
            <person name="Zhang R."/>
        </authorList>
    </citation>
    <scope>NUCLEOTIDE SEQUENCE [LARGE SCALE GENOMIC DNA]</scope>
    <source>
        <strain evidence="12 13">S10-8</strain>
    </source>
</reference>
<evidence type="ECO:0000313" key="12">
    <source>
        <dbReference type="EMBL" id="OKL41157.1"/>
    </source>
</evidence>
<keyword evidence="9 10" id="KW-0472">Membrane</keyword>
<dbReference type="GO" id="GO:0055085">
    <property type="term" value="P:transmembrane transport"/>
    <property type="evidence" value="ECO:0007669"/>
    <property type="project" value="InterPro"/>
</dbReference>
<evidence type="ECO:0000256" key="4">
    <source>
        <dbReference type="ARBA" id="ARBA00022475"/>
    </source>
</evidence>
<evidence type="ECO:0000256" key="6">
    <source>
        <dbReference type="ARBA" id="ARBA00022692"/>
    </source>
</evidence>
<accession>A0A1Q5PFZ8</accession>
<dbReference type="GO" id="GO:0030288">
    <property type="term" value="C:outer membrane-bounded periplasmic space"/>
    <property type="evidence" value="ECO:0007669"/>
    <property type="project" value="InterPro"/>
</dbReference>
<name>A0A1Q5PFZ8_9BACT</name>
<dbReference type="RefSeq" id="WP_073851772.1">
    <property type="nucleotide sequence ID" value="NZ_LVWA01000004.1"/>
</dbReference>
<evidence type="ECO:0000259" key="11">
    <source>
        <dbReference type="PROSITE" id="PS52015"/>
    </source>
</evidence>
<evidence type="ECO:0000256" key="5">
    <source>
        <dbReference type="ARBA" id="ARBA00022519"/>
    </source>
</evidence>
<dbReference type="PROSITE" id="PS52015">
    <property type="entry name" value="TONB_CTD"/>
    <property type="match status" value="1"/>
</dbReference>
<comment type="similarity">
    <text evidence="2">Belongs to the TonB family.</text>
</comment>
<dbReference type="InterPro" id="IPR051045">
    <property type="entry name" value="TonB-dependent_transducer"/>
</dbReference>
<evidence type="ECO:0000256" key="7">
    <source>
        <dbReference type="ARBA" id="ARBA00022927"/>
    </source>
</evidence>
<dbReference type="GO" id="GO:0015891">
    <property type="term" value="P:siderophore transport"/>
    <property type="evidence" value="ECO:0007669"/>
    <property type="project" value="InterPro"/>
</dbReference>
<dbReference type="Gene3D" id="3.30.1150.10">
    <property type="match status" value="1"/>
</dbReference>
<evidence type="ECO:0000256" key="8">
    <source>
        <dbReference type="ARBA" id="ARBA00022989"/>
    </source>
</evidence>
<evidence type="ECO:0000313" key="13">
    <source>
        <dbReference type="Proteomes" id="UP000186551"/>
    </source>
</evidence>
<dbReference type="GO" id="GO:0015031">
    <property type="term" value="P:protein transport"/>
    <property type="evidence" value="ECO:0007669"/>
    <property type="project" value="UniProtKB-KW"/>
</dbReference>
<keyword evidence="6 10" id="KW-0812">Transmembrane</keyword>
<dbReference type="InterPro" id="IPR006260">
    <property type="entry name" value="TonB/TolA_C"/>
</dbReference>